<reference evidence="1" key="1">
    <citation type="journal article" date="2021" name="Proc. Natl. Acad. Sci. U.S.A.">
        <title>A Catalog of Tens of Thousands of Viruses from Human Metagenomes Reveals Hidden Associations with Chronic Diseases.</title>
        <authorList>
            <person name="Tisza M.J."/>
            <person name="Buck C.B."/>
        </authorList>
    </citation>
    <scope>NUCLEOTIDE SEQUENCE</scope>
    <source>
        <strain evidence="1">CtnPP24</strain>
    </source>
</reference>
<dbReference type="EMBL" id="BK015962">
    <property type="protein sequence ID" value="DAF87447.1"/>
    <property type="molecule type" value="Genomic_DNA"/>
</dbReference>
<protein>
    <submittedName>
        <fullName evidence="1">Uncharacterized protein</fullName>
    </submittedName>
</protein>
<accession>A0A8S5TZ45</accession>
<name>A0A8S5TZ45_9CAUD</name>
<proteinExistence type="predicted"/>
<organism evidence="1">
    <name type="scientific">Siphoviridae sp. ctnPP24</name>
    <dbReference type="NCBI Taxonomy" id="2825662"/>
    <lineage>
        <taxon>Viruses</taxon>
        <taxon>Duplodnaviria</taxon>
        <taxon>Heunggongvirae</taxon>
        <taxon>Uroviricota</taxon>
        <taxon>Caudoviricetes</taxon>
    </lineage>
</organism>
<sequence>MVNKYNPPKSVHPYRVMAKVKMYAELIGNYKNYRIKSL</sequence>
<evidence type="ECO:0000313" key="1">
    <source>
        <dbReference type="EMBL" id="DAF87447.1"/>
    </source>
</evidence>